<reference evidence="3" key="1">
    <citation type="submission" date="2024-04" db="EMBL/GenBank/DDBJ databases">
        <title>Salinicola lusitanus LLJ914,a marine bacterium isolated from the Okinawa Trough.</title>
        <authorList>
            <person name="Li J."/>
        </authorList>
    </citation>
    <scope>NUCLEOTIDE SEQUENCE [LARGE SCALE GENOMIC DNA]</scope>
</reference>
<protein>
    <recommendedName>
        <fullName evidence="1">BAAT/Acyl-CoA thioester hydrolase C-terminal domain-containing protein</fullName>
    </recommendedName>
</protein>
<dbReference type="InterPro" id="IPR014940">
    <property type="entry name" value="BAAT_C"/>
</dbReference>
<dbReference type="GO" id="GO:0006637">
    <property type="term" value="P:acyl-CoA metabolic process"/>
    <property type="evidence" value="ECO:0007669"/>
    <property type="project" value="TreeGrafter"/>
</dbReference>
<evidence type="ECO:0000259" key="1">
    <source>
        <dbReference type="Pfam" id="PF08840"/>
    </source>
</evidence>
<dbReference type="GO" id="GO:0047617">
    <property type="term" value="F:fatty acyl-CoA hydrolase activity"/>
    <property type="evidence" value="ECO:0007669"/>
    <property type="project" value="TreeGrafter"/>
</dbReference>
<dbReference type="Gene3D" id="3.40.50.1820">
    <property type="entry name" value="alpha/beta hydrolase"/>
    <property type="match status" value="1"/>
</dbReference>
<organism evidence="2 3">
    <name type="scientific">Mugilogobius chulae</name>
    <name type="common">yellowstripe goby</name>
    <dbReference type="NCBI Taxonomy" id="88201"/>
    <lineage>
        <taxon>Eukaryota</taxon>
        <taxon>Metazoa</taxon>
        <taxon>Chordata</taxon>
        <taxon>Craniata</taxon>
        <taxon>Vertebrata</taxon>
        <taxon>Euteleostomi</taxon>
        <taxon>Actinopterygii</taxon>
        <taxon>Neopterygii</taxon>
        <taxon>Teleostei</taxon>
        <taxon>Neoteleostei</taxon>
        <taxon>Acanthomorphata</taxon>
        <taxon>Gobiaria</taxon>
        <taxon>Gobiiformes</taxon>
        <taxon>Gobioidei</taxon>
        <taxon>Gobiidae</taxon>
        <taxon>Gobionellinae</taxon>
        <taxon>Mugilogobius</taxon>
    </lineage>
</organism>
<dbReference type="PANTHER" id="PTHR10824">
    <property type="entry name" value="ACYL-COENZYME A THIOESTERASE-RELATED"/>
    <property type="match status" value="1"/>
</dbReference>
<keyword evidence="3" id="KW-1185">Reference proteome</keyword>
<accession>A0AAW0N8Q3</accession>
<dbReference type="Proteomes" id="UP001460270">
    <property type="component" value="Unassembled WGS sequence"/>
</dbReference>
<dbReference type="GO" id="GO:0006631">
    <property type="term" value="P:fatty acid metabolic process"/>
    <property type="evidence" value="ECO:0007669"/>
    <property type="project" value="TreeGrafter"/>
</dbReference>
<evidence type="ECO:0000313" key="2">
    <source>
        <dbReference type="EMBL" id="KAK7891303.1"/>
    </source>
</evidence>
<comment type="caution">
    <text evidence="2">The sequence shown here is derived from an EMBL/GenBank/DDBJ whole genome shotgun (WGS) entry which is preliminary data.</text>
</comment>
<dbReference type="AlphaFoldDB" id="A0AAW0N8Q3"/>
<proteinExistence type="predicted"/>
<feature type="domain" description="BAAT/Acyl-CoA thioester hydrolase C-terminal" evidence="1">
    <location>
        <begin position="4"/>
        <end position="212"/>
    </location>
</feature>
<dbReference type="InterPro" id="IPR029058">
    <property type="entry name" value="AB_hydrolase_fold"/>
</dbReference>
<dbReference type="SUPFAM" id="SSF53474">
    <property type="entry name" value="alpha/beta-Hydrolases"/>
    <property type="match status" value="1"/>
</dbReference>
<gene>
    <name evidence="2" type="ORF">WMY93_023266</name>
</gene>
<evidence type="ECO:0000313" key="3">
    <source>
        <dbReference type="Proteomes" id="UP001460270"/>
    </source>
</evidence>
<name>A0AAW0N8Q3_9GOBI</name>
<dbReference type="Pfam" id="PF08840">
    <property type="entry name" value="BAAT_C"/>
    <property type="match status" value="1"/>
</dbReference>
<sequence length="225" mass="25638">MKDDYFEDAYKFLEKHPQIIGSRIAMIGYCLGTRMTFKMVAYSKVMKLICAVCCSGIHVQPVNGNLEEFQNYFLENSGKRRMSEKQEIICRDLLLPIPEDPALKVDMGRVQCPLLIVVGEDDQNWPTYECAMDIKAMMEKAGNSHLLTLLTYPNAGHLIELPYTPHTRTTLARFVPTSRPAMTLWGGQTLGHSRAQEDSWKKTLAFLREHLYGRINTAVVYTSNL</sequence>
<dbReference type="PANTHER" id="PTHR10824:SF36">
    <property type="entry name" value="ACYL-COA THIOESTERASE 17-RELATED"/>
    <property type="match status" value="1"/>
</dbReference>
<dbReference type="EMBL" id="JBBPFD010000017">
    <property type="protein sequence ID" value="KAK7891303.1"/>
    <property type="molecule type" value="Genomic_DNA"/>
</dbReference>